<dbReference type="STRING" id="349095.SAMN05660299_00152"/>
<dbReference type="AlphaFoldDB" id="A0A1G9Q984"/>
<dbReference type="InterPro" id="IPR021297">
    <property type="entry name" value="YlqD"/>
</dbReference>
<accession>A0A1G9Q984</accession>
<sequence>MDQITLRCPVAVKSKVTEALKAKILKNSEQNLTDVDREMQNLEFQAKRMMVDQAKMDAQGLISLRAQLEEQRQRLNATKAQAQHAYEEAQKLDIGSEINQGQLEQTVLVKVGDDLDKLVGTEILLEDGKIIAIRQ</sequence>
<protein>
    <submittedName>
        <fullName evidence="2">YlqD protein</fullName>
    </submittedName>
</protein>
<dbReference type="RefSeq" id="WP_091647311.1">
    <property type="nucleotide sequence ID" value="NZ_FNHQ01000001.1"/>
</dbReference>
<dbReference type="EMBL" id="FNHQ01000001">
    <property type="protein sequence ID" value="SDM07519.1"/>
    <property type="molecule type" value="Genomic_DNA"/>
</dbReference>
<name>A0A1G9Q984_9FIRM</name>
<proteinExistence type="predicted"/>
<reference evidence="2 3" key="1">
    <citation type="submission" date="2016-10" db="EMBL/GenBank/DDBJ databases">
        <authorList>
            <person name="de Groot N.N."/>
        </authorList>
    </citation>
    <scope>NUCLEOTIDE SEQUENCE [LARGE SCALE GENOMIC DNA]</scope>
    <source>
        <strain evidence="2 3">DSM 16981</strain>
    </source>
</reference>
<gene>
    <name evidence="2" type="ORF">SAMN05660299_00152</name>
</gene>
<dbReference type="Gene3D" id="6.10.140.1110">
    <property type="match status" value="1"/>
</dbReference>
<dbReference type="Pfam" id="PF11068">
    <property type="entry name" value="YlqD"/>
    <property type="match status" value="1"/>
</dbReference>
<evidence type="ECO:0000313" key="3">
    <source>
        <dbReference type="Proteomes" id="UP000199309"/>
    </source>
</evidence>
<dbReference type="Proteomes" id="UP000199309">
    <property type="component" value="Unassembled WGS sequence"/>
</dbReference>
<dbReference type="OrthoDB" id="1682134at2"/>
<feature type="coiled-coil region" evidence="1">
    <location>
        <begin position="25"/>
        <end position="92"/>
    </location>
</feature>
<keyword evidence="3" id="KW-1185">Reference proteome</keyword>
<evidence type="ECO:0000256" key="1">
    <source>
        <dbReference type="SAM" id="Coils"/>
    </source>
</evidence>
<organism evidence="2 3">
    <name type="scientific">Megasphaera paucivorans</name>
    <dbReference type="NCBI Taxonomy" id="349095"/>
    <lineage>
        <taxon>Bacteria</taxon>
        <taxon>Bacillati</taxon>
        <taxon>Bacillota</taxon>
        <taxon>Negativicutes</taxon>
        <taxon>Veillonellales</taxon>
        <taxon>Veillonellaceae</taxon>
        <taxon>Megasphaera</taxon>
    </lineage>
</organism>
<evidence type="ECO:0000313" key="2">
    <source>
        <dbReference type="EMBL" id="SDM07519.1"/>
    </source>
</evidence>
<keyword evidence="1" id="KW-0175">Coiled coil</keyword>